<dbReference type="Gene3D" id="2.30.130.40">
    <property type="entry name" value="LON domain-like"/>
    <property type="match status" value="1"/>
</dbReference>
<dbReference type="EMBL" id="UINC01022279">
    <property type="protein sequence ID" value="SVA91568.1"/>
    <property type="molecule type" value="Genomic_DNA"/>
</dbReference>
<dbReference type="PROSITE" id="PS51787">
    <property type="entry name" value="LON_N"/>
    <property type="match status" value="1"/>
</dbReference>
<evidence type="ECO:0000259" key="2">
    <source>
        <dbReference type="PROSITE" id="PS51787"/>
    </source>
</evidence>
<dbReference type="AlphaFoldDB" id="A0A381ZQK4"/>
<feature type="transmembrane region" description="Helical" evidence="1">
    <location>
        <begin position="6"/>
        <end position="27"/>
    </location>
</feature>
<reference evidence="3" key="1">
    <citation type="submission" date="2018-05" db="EMBL/GenBank/DDBJ databases">
        <authorList>
            <person name="Lanie J.A."/>
            <person name="Ng W.-L."/>
            <person name="Kazmierczak K.M."/>
            <person name="Andrzejewski T.M."/>
            <person name="Davidsen T.M."/>
            <person name="Wayne K.J."/>
            <person name="Tettelin H."/>
            <person name="Glass J.I."/>
            <person name="Rusch D."/>
            <person name="Podicherti R."/>
            <person name="Tsui H.-C.T."/>
            <person name="Winkler M.E."/>
        </authorList>
    </citation>
    <scope>NUCLEOTIDE SEQUENCE</scope>
</reference>
<dbReference type="InterPro" id="IPR015947">
    <property type="entry name" value="PUA-like_sf"/>
</dbReference>
<proteinExistence type="predicted"/>
<dbReference type="Pfam" id="PF02190">
    <property type="entry name" value="LON_substr_bdg"/>
    <property type="match status" value="1"/>
</dbReference>
<keyword evidence="1" id="KW-0812">Transmembrane</keyword>
<dbReference type="SUPFAM" id="SSF88697">
    <property type="entry name" value="PUA domain-like"/>
    <property type="match status" value="1"/>
</dbReference>
<dbReference type="InterPro" id="IPR003111">
    <property type="entry name" value="Lon_prtase_N"/>
</dbReference>
<name>A0A381ZQK4_9ZZZZ</name>
<keyword evidence="1" id="KW-1133">Transmembrane helix</keyword>
<evidence type="ECO:0000313" key="3">
    <source>
        <dbReference type="EMBL" id="SVA91568.1"/>
    </source>
</evidence>
<accession>A0A381ZQK4</accession>
<dbReference type="SMART" id="SM00464">
    <property type="entry name" value="LON"/>
    <property type="match status" value="1"/>
</dbReference>
<sequence>MLPSTIPIFPMPNVVLFPAVFLPLHIFEARYRQMLSDALRGDRIIGISLLKRQKPNDDAPAVVYPIGCAGLISHAEELPNGRSNIVLRGIQRFRIGWEEHERTYRRAHIEPLPEKASEAIRTNVHETRTQLETLLAGRLETLDGPSMVPGGMGDEDLVNTLSQYLDLEPVEKQALLERDDIASRSQALIDLIQIRTLATSSSGGSGLQ</sequence>
<keyword evidence="1" id="KW-0472">Membrane</keyword>
<protein>
    <recommendedName>
        <fullName evidence="2">Lon N-terminal domain-containing protein</fullName>
    </recommendedName>
</protein>
<dbReference type="InterPro" id="IPR046336">
    <property type="entry name" value="Lon_prtase_N_sf"/>
</dbReference>
<dbReference type="PANTHER" id="PTHR46732">
    <property type="entry name" value="ATP-DEPENDENT PROTEASE LA (LON) DOMAIN PROTEIN"/>
    <property type="match status" value="1"/>
</dbReference>
<organism evidence="3">
    <name type="scientific">marine metagenome</name>
    <dbReference type="NCBI Taxonomy" id="408172"/>
    <lineage>
        <taxon>unclassified sequences</taxon>
        <taxon>metagenomes</taxon>
        <taxon>ecological metagenomes</taxon>
    </lineage>
</organism>
<dbReference type="PANTHER" id="PTHR46732:SF8">
    <property type="entry name" value="ATP-DEPENDENT PROTEASE LA (LON) DOMAIN PROTEIN"/>
    <property type="match status" value="1"/>
</dbReference>
<gene>
    <name evidence="3" type="ORF">METZ01_LOCUS144422</name>
</gene>
<evidence type="ECO:0000256" key="1">
    <source>
        <dbReference type="SAM" id="Phobius"/>
    </source>
</evidence>
<feature type="domain" description="Lon N-terminal" evidence="2">
    <location>
        <begin position="6"/>
        <end position="196"/>
    </location>
</feature>